<protein>
    <submittedName>
        <fullName evidence="3">ISAs1 family transposase</fullName>
    </submittedName>
</protein>
<feature type="domain" description="Transposase IS4-like" evidence="1">
    <location>
        <begin position="102"/>
        <end position="340"/>
    </location>
</feature>
<accession>A0ABV4E0A2</accession>
<name>A0ABV4E0A2_9CLOT</name>
<organism evidence="3 4">
    <name type="scientific">Clostridium lapidicellarium</name>
    <dbReference type="NCBI Taxonomy" id="3240931"/>
    <lineage>
        <taxon>Bacteria</taxon>
        <taxon>Bacillati</taxon>
        <taxon>Bacillota</taxon>
        <taxon>Clostridia</taxon>
        <taxon>Eubacteriales</taxon>
        <taxon>Clostridiaceae</taxon>
        <taxon>Clostridium</taxon>
    </lineage>
</organism>
<comment type="caution">
    <text evidence="3">The sequence shown here is derived from an EMBL/GenBank/DDBJ whole genome shotgun (WGS) entry which is preliminary data.</text>
</comment>
<dbReference type="EMBL" id="JBGFFE010000023">
    <property type="protein sequence ID" value="MEY8764548.1"/>
    <property type="molecule type" value="Genomic_DNA"/>
</dbReference>
<reference evidence="3 4" key="1">
    <citation type="submission" date="2024-08" db="EMBL/GenBank/DDBJ databases">
        <title>Clostridium lapicellarii sp. nov., and Clostridium renhuaiense sp. nov., two species isolated from the mud in a fermentation cellar used for producing sauce-flavour Chinese liquors.</title>
        <authorList>
            <person name="Yang F."/>
            <person name="Wang H."/>
            <person name="Chen L.Q."/>
            <person name="Zhou N."/>
            <person name="Lu J.J."/>
            <person name="Pu X.X."/>
            <person name="Wan B."/>
            <person name="Wang L."/>
            <person name="Liu S.J."/>
        </authorList>
    </citation>
    <scope>NUCLEOTIDE SEQUENCE [LARGE SCALE GENOMIC DNA]</scope>
    <source>
        <strain evidence="3 4">MT-113</strain>
    </source>
</reference>
<dbReference type="InterPro" id="IPR032806">
    <property type="entry name" value="YbfD_N"/>
</dbReference>
<feature type="domain" description="H repeat-associated protein N-terminal" evidence="2">
    <location>
        <begin position="8"/>
        <end position="94"/>
    </location>
</feature>
<evidence type="ECO:0000259" key="2">
    <source>
        <dbReference type="Pfam" id="PF13808"/>
    </source>
</evidence>
<dbReference type="Proteomes" id="UP001565220">
    <property type="component" value="Unassembled WGS sequence"/>
</dbReference>
<dbReference type="PANTHER" id="PTHR30298">
    <property type="entry name" value="H REPEAT-ASSOCIATED PREDICTED TRANSPOSASE"/>
    <property type="match status" value="1"/>
</dbReference>
<keyword evidence="4" id="KW-1185">Reference proteome</keyword>
<dbReference type="PANTHER" id="PTHR30298:SF0">
    <property type="entry name" value="PROTEIN YBFL-RELATED"/>
    <property type="match status" value="1"/>
</dbReference>
<evidence type="ECO:0000313" key="4">
    <source>
        <dbReference type="Proteomes" id="UP001565220"/>
    </source>
</evidence>
<dbReference type="NCBIfam" id="NF033564">
    <property type="entry name" value="transpos_ISAs1"/>
    <property type="match status" value="1"/>
</dbReference>
<evidence type="ECO:0000313" key="3">
    <source>
        <dbReference type="EMBL" id="MEY8764548.1"/>
    </source>
</evidence>
<dbReference type="InterPro" id="IPR051698">
    <property type="entry name" value="Transposase_11-like"/>
</dbReference>
<dbReference type="Pfam" id="PF13808">
    <property type="entry name" value="DDE_Tnp_1_assoc"/>
    <property type="match status" value="1"/>
</dbReference>
<dbReference type="Pfam" id="PF01609">
    <property type="entry name" value="DDE_Tnp_1"/>
    <property type="match status" value="1"/>
</dbReference>
<dbReference type="InterPro" id="IPR047647">
    <property type="entry name" value="ISAs1_transpos"/>
</dbReference>
<gene>
    <name evidence="3" type="ORF">AB8S09_13055</name>
</gene>
<dbReference type="InterPro" id="IPR002559">
    <property type="entry name" value="Transposase_11"/>
</dbReference>
<evidence type="ECO:0000259" key="1">
    <source>
        <dbReference type="Pfam" id="PF01609"/>
    </source>
</evidence>
<proteinExistence type="predicted"/>
<dbReference type="RefSeq" id="WP_369869284.1">
    <property type="nucleotide sequence ID" value="NZ_JBGFFE010000023.1"/>
</dbReference>
<sequence>MVKNKMIDYFGIITDQRQKAKIKHKLTDILFISVVGTLANCNSWVAIEDFANDRGSFFKKYLSLPYGIPSHDTIQRVFEWIDPKEFRNTFMKWIGEISASLKGSIIAIDGKTARGARNSGEEKSPIHIVSAWASKYRIVIGQVKTDEKSNEITAIPELLKLLDINGCIVTTDAMGCQKEIAETIVDKNSDYVLAVKGNQKLFYDEIKEYFDDAVQTGFKDISYSCTRSFDKGHGRRDTREYYVTEDIDWLSTRKEWKNLKSIGLAIRKSEQKGKITVEKRYYISSLPANAVKFSNAVRKHWGVESMHWVLDVVFDEDSNRTRKEHSPENLTLLRKFALNILRNIETEKTMSGPRKRAKAMTDEAFLDRVVRHTFLA</sequence>